<dbReference type="Proteomes" id="UP000026961">
    <property type="component" value="Chromosome 9"/>
</dbReference>
<proteinExistence type="predicted"/>
<protein>
    <recommendedName>
        <fullName evidence="4">Legume lectin domain-containing protein</fullName>
    </recommendedName>
</protein>
<evidence type="ECO:0000313" key="2">
    <source>
        <dbReference type="EnsemblPlants" id="OGLUM09G00870.1"/>
    </source>
</evidence>
<name>A0A0E0AZG3_9ORYZ</name>
<evidence type="ECO:0008006" key="4">
    <source>
        <dbReference type="Google" id="ProtNLM"/>
    </source>
</evidence>
<evidence type="ECO:0000313" key="3">
    <source>
        <dbReference type="Proteomes" id="UP000026961"/>
    </source>
</evidence>
<reference evidence="2" key="1">
    <citation type="submission" date="2015-04" db="UniProtKB">
        <authorList>
            <consortium name="EnsemblPlants"/>
        </authorList>
    </citation>
    <scope>IDENTIFICATION</scope>
</reference>
<evidence type="ECO:0000256" key="1">
    <source>
        <dbReference type="SAM" id="SignalP"/>
    </source>
</evidence>
<feature type="signal peptide" evidence="1">
    <location>
        <begin position="1"/>
        <end position="25"/>
    </location>
</feature>
<reference evidence="2" key="2">
    <citation type="submission" date="2018-05" db="EMBL/GenBank/DDBJ databases">
        <title>OgluRS3 (Oryza glumaepatula Reference Sequence Version 3).</title>
        <authorList>
            <person name="Zhang J."/>
            <person name="Kudrna D."/>
            <person name="Lee S."/>
            <person name="Talag J."/>
            <person name="Welchert J."/>
            <person name="Wing R.A."/>
        </authorList>
    </citation>
    <scope>NUCLEOTIDE SEQUENCE [LARGE SCALE GENOMIC DNA]</scope>
</reference>
<keyword evidence="3" id="KW-1185">Reference proteome</keyword>
<dbReference type="HOGENOM" id="CLU_2593707_0_0_1"/>
<dbReference type="AlphaFoldDB" id="A0A0E0AZG3"/>
<dbReference type="STRING" id="40148.A0A0E0AZG3"/>
<keyword evidence="1" id="KW-0732">Signal</keyword>
<dbReference type="Gramene" id="OGLUM09G00870.1">
    <property type="protein sequence ID" value="OGLUM09G00870.1"/>
    <property type="gene ID" value="OGLUM09G00870"/>
</dbReference>
<feature type="chain" id="PRO_5002354268" description="Legume lectin domain-containing protein" evidence="1">
    <location>
        <begin position="26"/>
        <end position="80"/>
    </location>
</feature>
<accession>A0A0E0AZG3</accession>
<sequence>MASSSRSSSVLAIPLLLCLLAATTARFAPADNHLLTFGTTAPVVLSDSQRFVPDSGCTSTHLRSRQPSHLWRRSQPWSCG</sequence>
<organism evidence="2">
    <name type="scientific">Oryza glumipatula</name>
    <dbReference type="NCBI Taxonomy" id="40148"/>
    <lineage>
        <taxon>Eukaryota</taxon>
        <taxon>Viridiplantae</taxon>
        <taxon>Streptophyta</taxon>
        <taxon>Embryophyta</taxon>
        <taxon>Tracheophyta</taxon>
        <taxon>Spermatophyta</taxon>
        <taxon>Magnoliopsida</taxon>
        <taxon>Liliopsida</taxon>
        <taxon>Poales</taxon>
        <taxon>Poaceae</taxon>
        <taxon>BOP clade</taxon>
        <taxon>Oryzoideae</taxon>
        <taxon>Oryzeae</taxon>
        <taxon>Oryzinae</taxon>
        <taxon>Oryza</taxon>
    </lineage>
</organism>
<dbReference type="EnsemblPlants" id="OGLUM09G00870.1">
    <property type="protein sequence ID" value="OGLUM09G00870.1"/>
    <property type="gene ID" value="OGLUM09G00870"/>
</dbReference>